<accession>A0A9X3RQL5</accession>
<protein>
    <recommendedName>
        <fullName evidence="5">Secreted protein</fullName>
    </recommendedName>
</protein>
<dbReference type="RefSeq" id="WP_034975524.1">
    <property type="nucleotide sequence ID" value="NZ_CP180526.1"/>
</dbReference>
<proteinExistence type="predicted"/>
<keyword evidence="4" id="KW-1185">Reference proteome</keyword>
<organism evidence="3 4">
    <name type="scientific">Corynebacterium macclintockiae</name>
    <dbReference type="NCBI Taxonomy" id="2913501"/>
    <lineage>
        <taxon>Bacteria</taxon>
        <taxon>Bacillati</taxon>
        <taxon>Actinomycetota</taxon>
        <taxon>Actinomycetes</taxon>
        <taxon>Mycobacteriales</taxon>
        <taxon>Corynebacteriaceae</taxon>
        <taxon>Corynebacterium</taxon>
    </lineage>
</organism>
<dbReference type="EMBL" id="JAKMUV010000001">
    <property type="protein sequence ID" value="MCZ9304132.1"/>
    <property type="molecule type" value="Genomic_DNA"/>
</dbReference>
<evidence type="ECO:0008006" key="5">
    <source>
        <dbReference type="Google" id="ProtNLM"/>
    </source>
</evidence>
<evidence type="ECO:0000313" key="4">
    <source>
        <dbReference type="Proteomes" id="UP001146505"/>
    </source>
</evidence>
<feature type="compositionally biased region" description="Basic and acidic residues" evidence="1">
    <location>
        <begin position="110"/>
        <end position="119"/>
    </location>
</feature>
<feature type="compositionally biased region" description="Basic and acidic residues" evidence="1">
    <location>
        <begin position="56"/>
        <end position="81"/>
    </location>
</feature>
<feature type="region of interest" description="Disordered" evidence="1">
    <location>
        <begin position="30"/>
        <end position="132"/>
    </location>
</feature>
<feature type="chain" id="PRO_5040989416" description="Secreted protein" evidence="2">
    <location>
        <begin position="27"/>
        <end position="221"/>
    </location>
</feature>
<evidence type="ECO:0000256" key="1">
    <source>
        <dbReference type="SAM" id="MobiDB-lite"/>
    </source>
</evidence>
<dbReference type="GeneID" id="301812108"/>
<feature type="signal peptide" evidence="2">
    <location>
        <begin position="1"/>
        <end position="26"/>
    </location>
</feature>
<dbReference type="AlphaFoldDB" id="A0A9X3RQL5"/>
<name>A0A9X3RQL5_9CORY</name>
<evidence type="ECO:0000256" key="2">
    <source>
        <dbReference type="SAM" id="SignalP"/>
    </source>
</evidence>
<sequence>MNSNKRFRRSAVALAAGASLVFGVSACSDDAKDKAGDAANSASEKAGDAAASASEKAGEAKDSMTGEKGSESEGADAKGSEGADAEGAGSEGGAEGEGEKVKTANGEEVELPKDVKTAWDNEGGESGAFGKLTEYTEGKNGSLATFEKGWIANSKGHGAVPVIGKIGETWVNGGGLDNEIGLPTGPEKGDAANGWTQSFENGTIKWAKDESGKFTDTIEKR</sequence>
<feature type="compositionally biased region" description="Low complexity" evidence="1">
    <location>
        <begin position="37"/>
        <end position="55"/>
    </location>
</feature>
<evidence type="ECO:0000313" key="3">
    <source>
        <dbReference type="EMBL" id="MCZ9304132.1"/>
    </source>
</evidence>
<dbReference type="PROSITE" id="PS51257">
    <property type="entry name" value="PROKAR_LIPOPROTEIN"/>
    <property type="match status" value="1"/>
</dbReference>
<gene>
    <name evidence="3" type="ORF">L8U58_01035</name>
</gene>
<keyword evidence="2" id="KW-0732">Signal</keyword>
<reference evidence="3" key="1">
    <citation type="submission" date="2022-02" db="EMBL/GenBank/DDBJ databases">
        <title>Corynebacterium sp. from urogenital microbiome.</title>
        <authorList>
            <person name="Cappelli E.A."/>
            <person name="Ribeiro T.G."/>
            <person name="Peixe L."/>
        </authorList>
    </citation>
    <scope>NUCLEOTIDE SEQUENCE</scope>
    <source>
        <strain evidence="3">C9Ua_112</strain>
    </source>
</reference>
<dbReference type="Proteomes" id="UP001146505">
    <property type="component" value="Unassembled WGS sequence"/>
</dbReference>
<comment type="caution">
    <text evidence="3">The sequence shown here is derived from an EMBL/GenBank/DDBJ whole genome shotgun (WGS) entry which is preliminary data.</text>
</comment>